<dbReference type="EMBL" id="PDKB01000011">
    <property type="protein sequence ID" value="RBQ28834.1"/>
    <property type="molecule type" value="Genomic_DNA"/>
</dbReference>
<accession>A0A366MTA8</accession>
<dbReference type="AlphaFoldDB" id="A0A366MTA8"/>
<reference evidence="1 2" key="1">
    <citation type="submission" date="2017-10" db="EMBL/GenBank/DDBJ databases">
        <title>Genomics of the genus Arcobacter.</title>
        <authorList>
            <person name="Perez-Cataluna A."/>
            <person name="Figueras M.J."/>
        </authorList>
    </citation>
    <scope>NUCLEOTIDE SEQUENCE [LARGE SCALE GENOMIC DNA]</scope>
    <source>
        <strain evidence="1 2">CECT 9230</strain>
    </source>
</reference>
<keyword evidence="2" id="KW-1185">Reference proteome</keyword>
<organism evidence="1 2">
    <name type="scientific">Aliarcobacter vitoriensis</name>
    <dbReference type="NCBI Taxonomy" id="2011099"/>
    <lineage>
        <taxon>Bacteria</taxon>
        <taxon>Pseudomonadati</taxon>
        <taxon>Campylobacterota</taxon>
        <taxon>Epsilonproteobacteria</taxon>
        <taxon>Campylobacterales</taxon>
        <taxon>Arcobacteraceae</taxon>
        <taxon>Aliarcobacter</taxon>
    </lineage>
</organism>
<name>A0A366MTA8_9BACT</name>
<comment type="caution">
    <text evidence="1">The sequence shown here is derived from an EMBL/GenBank/DDBJ whole genome shotgun (WGS) entry which is preliminary data.</text>
</comment>
<evidence type="ECO:0000313" key="2">
    <source>
        <dbReference type="Proteomes" id="UP000252669"/>
    </source>
</evidence>
<proteinExistence type="predicted"/>
<dbReference type="OrthoDB" id="5365813at2"/>
<sequence>MIELIKFNSEVEIYIKALQEKKQYKKSLAFMDYCVCSDNGEFLSIRENAKRWNVGTTTAHSWIKEFEDIIFNMTN</sequence>
<gene>
    <name evidence="1" type="ORF">CRU91_07520</name>
</gene>
<evidence type="ECO:0000313" key="1">
    <source>
        <dbReference type="EMBL" id="RBQ28834.1"/>
    </source>
</evidence>
<dbReference type="RefSeq" id="WP_113894610.1">
    <property type="nucleotide sequence ID" value="NZ_JANJGA010000011.1"/>
</dbReference>
<dbReference type="Proteomes" id="UP000252669">
    <property type="component" value="Unassembled WGS sequence"/>
</dbReference>
<protein>
    <submittedName>
        <fullName evidence="1">Uncharacterized protein</fullName>
    </submittedName>
</protein>